<dbReference type="Proteomes" id="UP000231581">
    <property type="component" value="Unassembled WGS sequence"/>
</dbReference>
<accession>A0A2H0BSH2</accession>
<evidence type="ECO:0000313" key="1">
    <source>
        <dbReference type="EMBL" id="PIP60627.1"/>
    </source>
</evidence>
<protein>
    <submittedName>
        <fullName evidence="1">Uncharacterized protein</fullName>
    </submittedName>
</protein>
<dbReference type="AlphaFoldDB" id="A0A2H0BSH2"/>
<evidence type="ECO:0000313" key="2">
    <source>
        <dbReference type="Proteomes" id="UP000231581"/>
    </source>
</evidence>
<sequence length="116" mass="12362">MKVELSMSSKVAIVVGKHRDAMTIGYSLAPIVVAFNPEFSPNPKVPAHAKYTVAQYKIGHANLVEALKELNQTDPAVTEEAKWGGSAGIIGSPQGISSQLTPEQVSEIVGKYIEAE</sequence>
<proteinExistence type="predicted"/>
<dbReference type="EMBL" id="PCSZ01000045">
    <property type="protein sequence ID" value="PIP60627.1"/>
    <property type="molecule type" value="Genomic_DNA"/>
</dbReference>
<reference evidence="1 2" key="1">
    <citation type="submission" date="2017-09" db="EMBL/GenBank/DDBJ databases">
        <title>Depth-based differentiation of microbial function through sediment-hosted aquifers and enrichment of novel symbionts in the deep terrestrial subsurface.</title>
        <authorList>
            <person name="Probst A.J."/>
            <person name="Ladd B."/>
            <person name="Jarett J.K."/>
            <person name="Geller-Mcgrath D.E."/>
            <person name="Sieber C.M."/>
            <person name="Emerson J.B."/>
            <person name="Anantharaman K."/>
            <person name="Thomas B.C."/>
            <person name="Malmstrom R."/>
            <person name="Stieglmeier M."/>
            <person name="Klingl A."/>
            <person name="Woyke T."/>
            <person name="Ryan C.M."/>
            <person name="Banfield J.F."/>
        </authorList>
    </citation>
    <scope>NUCLEOTIDE SEQUENCE [LARGE SCALE GENOMIC DNA]</scope>
    <source>
        <strain evidence="1">CG22_combo_CG10-13_8_21_14_all_47_17</strain>
    </source>
</reference>
<comment type="caution">
    <text evidence="1">The sequence shown here is derived from an EMBL/GenBank/DDBJ whole genome shotgun (WGS) entry which is preliminary data.</text>
</comment>
<gene>
    <name evidence="1" type="ORF">COX00_02200</name>
</gene>
<name>A0A2H0BSH2_9BACT</name>
<organism evidence="1 2">
    <name type="scientific">Candidatus Uhrbacteria bacterium CG22_combo_CG10-13_8_21_14_all_47_17</name>
    <dbReference type="NCBI Taxonomy" id="1975041"/>
    <lineage>
        <taxon>Bacteria</taxon>
        <taxon>Candidatus Uhriibacteriota</taxon>
    </lineage>
</organism>